<organism evidence="1 2">
    <name type="scientific">Cellvibrio fontiphilus</name>
    <dbReference type="NCBI Taxonomy" id="1815559"/>
    <lineage>
        <taxon>Bacteria</taxon>
        <taxon>Pseudomonadati</taxon>
        <taxon>Pseudomonadota</taxon>
        <taxon>Gammaproteobacteria</taxon>
        <taxon>Cellvibrionales</taxon>
        <taxon>Cellvibrionaceae</taxon>
        <taxon>Cellvibrio</taxon>
    </lineage>
</organism>
<proteinExistence type="predicted"/>
<accession>A0ABV7FG70</accession>
<keyword evidence="2" id="KW-1185">Reference proteome</keyword>
<dbReference type="Gene3D" id="1.10.1220.10">
    <property type="entry name" value="Met repressor-like"/>
    <property type="match status" value="1"/>
</dbReference>
<dbReference type="Pfam" id="PF05534">
    <property type="entry name" value="HicB"/>
    <property type="match status" value="1"/>
</dbReference>
<dbReference type="InterPro" id="IPR008651">
    <property type="entry name" value="Uncharacterised_HicB"/>
</dbReference>
<dbReference type="Proteomes" id="UP001595555">
    <property type="component" value="Unassembled WGS sequence"/>
</dbReference>
<name>A0ABV7FG70_9GAMM</name>
<dbReference type="InterPro" id="IPR010985">
    <property type="entry name" value="Ribbon_hlx_hlx"/>
</dbReference>
<dbReference type="SUPFAM" id="SSF47598">
    <property type="entry name" value="Ribbon-helix-helix"/>
    <property type="match status" value="1"/>
</dbReference>
<evidence type="ECO:0000313" key="2">
    <source>
        <dbReference type="Proteomes" id="UP001595555"/>
    </source>
</evidence>
<reference evidence="2" key="1">
    <citation type="journal article" date="2019" name="Int. J. Syst. Evol. Microbiol.">
        <title>The Global Catalogue of Microorganisms (GCM) 10K type strain sequencing project: providing services to taxonomists for standard genome sequencing and annotation.</title>
        <authorList>
            <consortium name="The Broad Institute Genomics Platform"/>
            <consortium name="The Broad Institute Genome Sequencing Center for Infectious Disease"/>
            <person name="Wu L."/>
            <person name="Ma J."/>
        </authorList>
    </citation>
    <scope>NUCLEOTIDE SEQUENCE [LARGE SCALE GENOMIC DNA]</scope>
    <source>
        <strain evidence="2">KCTC 52237</strain>
    </source>
</reference>
<gene>
    <name evidence="1" type="ORF">ACFODX_13175</name>
</gene>
<dbReference type="InterPro" id="IPR013321">
    <property type="entry name" value="Arc_rbn_hlx_hlx"/>
</dbReference>
<comment type="caution">
    <text evidence="1">The sequence shown here is derived from an EMBL/GenBank/DDBJ whole genome shotgun (WGS) entry which is preliminary data.</text>
</comment>
<sequence>MSTLSLRLPDSVHEQIKLLAKKDGISINQFAASAIAEKMAAYLTEEYLKKRAVNGSEQAFLTAMAKVPDVETVNEDKLP</sequence>
<evidence type="ECO:0000313" key="1">
    <source>
        <dbReference type="EMBL" id="MFC3116517.1"/>
    </source>
</evidence>
<dbReference type="EMBL" id="JBHRTF010000004">
    <property type="protein sequence ID" value="MFC3116517.1"/>
    <property type="molecule type" value="Genomic_DNA"/>
</dbReference>
<protein>
    <submittedName>
        <fullName evidence="1">Toxin-antitoxin system HicB family antitoxin</fullName>
    </submittedName>
</protein>
<dbReference type="RefSeq" id="WP_378119836.1">
    <property type="nucleotide sequence ID" value="NZ_JBHRTF010000004.1"/>
</dbReference>